<name>A0A4U5LYM0_STECR</name>
<evidence type="ECO:0000313" key="1">
    <source>
        <dbReference type="EMBL" id="TKR61359.1"/>
    </source>
</evidence>
<gene>
    <name evidence="1" type="ORF">L596_028477</name>
</gene>
<dbReference type="EMBL" id="AZBU02000011">
    <property type="protein sequence ID" value="TKR61359.1"/>
    <property type="molecule type" value="Genomic_DNA"/>
</dbReference>
<dbReference type="Proteomes" id="UP000298663">
    <property type="component" value="Unassembled WGS sequence"/>
</dbReference>
<protein>
    <submittedName>
        <fullName evidence="1">Uncharacterized protein</fullName>
    </submittedName>
</protein>
<sequence length="66" mass="7527">MVEFLEFNVVLQHVFGKILEQMVCDVFLISKPVVRAPEEVDFGVLDLGDVVDRRMDLAIFLLVESC</sequence>
<reference evidence="1 2" key="2">
    <citation type="journal article" date="2019" name="G3 (Bethesda)">
        <title>Hybrid Assembly of the Genome of the Entomopathogenic Nematode Steinernema carpocapsae Identifies the X-Chromosome.</title>
        <authorList>
            <person name="Serra L."/>
            <person name="Macchietto M."/>
            <person name="Macias-Munoz A."/>
            <person name="McGill C.J."/>
            <person name="Rodriguez I.M."/>
            <person name="Rodriguez B."/>
            <person name="Murad R."/>
            <person name="Mortazavi A."/>
        </authorList>
    </citation>
    <scope>NUCLEOTIDE SEQUENCE [LARGE SCALE GENOMIC DNA]</scope>
    <source>
        <strain evidence="1 2">ALL</strain>
    </source>
</reference>
<evidence type="ECO:0000313" key="2">
    <source>
        <dbReference type="Proteomes" id="UP000298663"/>
    </source>
</evidence>
<reference evidence="1 2" key="1">
    <citation type="journal article" date="2015" name="Genome Biol.">
        <title>Comparative genomics of Steinernema reveals deeply conserved gene regulatory networks.</title>
        <authorList>
            <person name="Dillman A.R."/>
            <person name="Macchietto M."/>
            <person name="Porter C.F."/>
            <person name="Rogers A."/>
            <person name="Williams B."/>
            <person name="Antoshechkin I."/>
            <person name="Lee M.M."/>
            <person name="Goodwin Z."/>
            <person name="Lu X."/>
            <person name="Lewis E.E."/>
            <person name="Goodrich-Blair H."/>
            <person name="Stock S.P."/>
            <person name="Adams B.J."/>
            <person name="Sternberg P.W."/>
            <person name="Mortazavi A."/>
        </authorList>
    </citation>
    <scope>NUCLEOTIDE SEQUENCE [LARGE SCALE GENOMIC DNA]</scope>
    <source>
        <strain evidence="1 2">ALL</strain>
    </source>
</reference>
<keyword evidence="2" id="KW-1185">Reference proteome</keyword>
<proteinExistence type="predicted"/>
<organism evidence="1 2">
    <name type="scientific">Steinernema carpocapsae</name>
    <name type="common">Entomopathogenic nematode</name>
    <dbReference type="NCBI Taxonomy" id="34508"/>
    <lineage>
        <taxon>Eukaryota</taxon>
        <taxon>Metazoa</taxon>
        <taxon>Ecdysozoa</taxon>
        <taxon>Nematoda</taxon>
        <taxon>Chromadorea</taxon>
        <taxon>Rhabditida</taxon>
        <taxon>Tylenchina</taxon>
        <taxon>Panagrolaimomorpha</taxon>
        <taxon>Strongyloidoidea</taxon>
        <taxon>Steinernematidae</taxon>
        <taxon>Steinernema</taxon>
    </lineage>
</organism>
<dbReference type="AlphaFoldDB" id="A0A4U5LYM0"/>
<accession>A0A4U5LYM0</accession>
<comment type="caution">
    <text evidence="1">The sequence shown here is derived from an EMBL/GenBank/DDBJ whole genome shotgun (WGS) entry which is preliminary data.</text>
</comment>